<keyword evidence="3 8" id="KW-0812">Transmembrane</keyword>
<feature type="transmembrane region" description="Helical" evidence="8">
    <location>
        <begin position="591"/>
        <end position="612"/>
    </location>
</feature>
<dbReference type="SFLD" id="SFLDS00003">
    <property type="entry name" value="Haloacid_Dehalogenase"/>
    <property type="match status" value="1"/>
</dbReference>
<name>A0ABP5D4M6_9MICO</name>
<keyword evidence="8" id="KW-1003">Cell membrane</keyword>
<keyword evidence="6 8" id="KW-1133">Transmembrane helix</keyword>
<dbReference type="InterPro" id="IPR008250">
    <property type="entry name" value="ATPase_P-typ_transduc_dom_A_sf"/>
</dbReference>
<keyword evidence="4 8" id="KW-0479">Metal-binding</keyword>
<feature type="transmembrane region" description="Helical" evidence="8">
    <location>
        <begin position="267"/>
        <end position="286"/>
    </location>
</feature>
<feature type="transmembrane region" description="Helical" evidence="8">
    <location>
        <begin position="101"/>
        <end position="126"/>
    </location>
</feature>
<gene>
    <name evidence="11" type="ORF">GCM10009777_03000</name>
</gene>
<accession>A0ABP5D4M6</accession>
<dbReference type="Gene3D" id="3.40.50.1000">
    <property type="entry name" value="HAD superfamily/HAD-like"/>
    <property type="match status" value="1"/>
</dbReference>
<evidence type="ECO:0000256" key="6">
    <source>
        <dbReference type="ARBA" id="ARBA00022989"/>
    </source>
</evidence>
<evidence type="ECO:0000256" key="2">
    <source>
        <dbReference type="ARBA" id="ARBA00006024"/>
    </source>
</evidence>
<dbReference type="InterPro" id="IPR051014">
    <property type="entry name" value="Cation_Transport_ATPase_IB"/>
</dbReference>
<evidence type="ECO:0000256" key="9">
    <source>
        <dbReference type="SAM" id="MobiDB-lite"/>
    </source>
</evidence>
<dbReference type="Gene3D" id="2.70.150.10">
    <property type="entry name" value="Calcium-transporting ATPase, cytoplasmic transduction domain A"/>
    <property type="match status" value="1"/>
</dbReference>
<dbReference type="InterPro" id="IPR023299">
    <property type="entry name" value="ATPase_P-typ_cyto_dom_N"/>
</dbReference>
<dbReference type="InterPro" id="IPR023298">
    <property type="entry name" value="ATPase_P-typ_TM_dom_sf"/>
</dbReference>
<protein>
    <submittedName>
        <fullName evidence="11">Heavy metal translocating P-type ATPase</fullName>
    </submittedName>
</protein>
<keyword evidence="8" id="KW-0547">Nucleotide-binding</keyword>
<dbReference type="SFLD" id="SFLDG00002">
    <property type="entry name" value="C1.7:_P-type_atpase_like"/>
    <property type="match status" value="1"/>
</dbReference>
<organism evidence="11 12">
    <name type="scientific">Microbacterium pumilum</name>
    <dbReference type="NCBI Taxonomy" id="344165"/>
    <lineage>
        <taxon>Bacteria</taxon>
        <taxon>Bacillati</taxon>
        <taxon>Actinomycetota</taxon>
        <taxon>Actinomycetes</taxon>
        <taxon>Micrococcales</taxon>
        <taxon>Microbacteriaceae</taxon>
        <taxon>Microbacterium</taxon>
    </lineage>
</organism>
<evidence type="ECO:0000256" key="3">
    <source>
        <dbReference type="ARBA" id="ARBA00022692"/>
    </source>
</evidence>
<dbReference type="InterPro" id="IPR027256">
    <property type="entry name" value="P-typ_ATPase_IB"/>
</dbReference>
<comment type="caution">
    <text evidence="11">The sequence shown here is derived from an EMBL/GenBank/DDBJ whole genome shotgun (WGS) entry which is preliminary data.</text>
</comment>
<dbReference type="PROSITE" id="PS00154">
    <property type="entry name" value="ATPASE_E1_E2"/>
    <property type="match status" value="1"/>
</dbReference>
<comment type="similarity">
    <text evidence="2 8">Belongs to the cation transport ATPase (P-type) (TC 3.A.3) family. Type IB subfamily.</text>
</comment>
<dbReference type="Pfam" id="PF00702">
    <property type="entry name" value="Hydrolase"/>
    <property type="match status" value="1"/>
</dbReference>
<comment type="subcellular location">
    <subcellularLocation>
        <location evidence="1">Cell membrane</location>
        <topology evidence="1">Multi-pass membrane protein</topology>
    </subcellularLocation>
</comment>
<dbReference type="NCBIfam" id="TIGR01512">
    <property type="entry name" value="ATPase-IB2_Cd"/>
    <property type="match status" value="1"/>
</dbReference>
<dbReference type="InterPro" id="IPR044492">
    <property type="entry name" value="P_typ_ATPase_HD_dom"/>
</dbReference>
<keyword evidence="5" id="KW-1278">Translocase</keyword>
<proteinExistence type="inferred from homology"/>
<dbReference type="EMBL" id="BAAAOH010000001">
    <property type="protein sequence ID" value="GAA1974033.1"/>
    <property type="molecule type" value="Genomic_DNA"/>
</dbReference>
<evidence type="ECO:0000256" key="7">
    <source>
        <dbReference type="ARBA" id="ARBA00023136"/>
    </source>
</evidence>
<dbReference type="InterPro" id="IPR023214">
    <property type="entry name" value="HAD_sf"/>
</dbReference>
<dbReference type="SUPFAM" id="SSF81665">
    <property type="entry name" value="Calcium ATPase, transmembrane domain M"/>
    <property type="match status" value="1"/>
</dbReference>
<dbReference type="InterPro" id="IPR018303">
    <property type="entry name" value="ATPase_P-typ_P_site"/>
</dbReference>
<evidence type="ECO:0000256" key="1">
    <source>
        <dbReference type="ARBA" id="ARBA00004651"/>
    </source>
</evidence>
<keyword evidence="8" id="KW-0067">ATP-binding</keyword>
<evidence type="ECO:0000256" key="8">
    <source>
        <dbReference type="RuleBase" id="RU362081"/>
    </source>
</evidence>
<dbReference type="PANTHER" id="PTHR48085:SF5">
    <property type="entry name" value="CADMIUM_ZINC-TRANSPORTING ATPASE HMA4-RELATED"/>
    <property type="match status" value="1"/>
</dbReference>
<dbReference type="SFLD" id="SFLDF00027">
    <property type="entry name" value="p-type_atpase"/>
    <property type="match status" value="1"/>
</dbReference>
<dbReference type="SUPFAM" id="SSF81653">
    <property type="entry name" value="Calcium ATPase, transduction domain A"/>
    <property type="match status" value="1"/>
</dbReference>
<dbReference type="Pfam" id="PF00122">
    <property type="entry name" value="E1-E2_ATPase"/>
    <property type="match status" value="1"/>
</dbReference>
<reference evidence="12" key="1">
    <citation type="journal article" date="2019" name="Int. J. Syst. Evol. Microbiol.">
        <title>The Global Catalogue of Microorganisms (GCM) 10K type strain sequencing project: providing services to taxonomists for standard genome sequencing and annotation.</title>
        <authorList>
            <consortium name="The Broad Institute Genomics Platform"/>
            <consortium name="The Broad Institute Genome Sequencing Center for Infectious Disease"/>
            <person name="Wu L."/>
            <person name="Ma J."/>
        </authorList>
    </citation>
    <scope>NUCLEOTIDE SEQUENCE [LARGE SCALE GENOMIC DNA]</scope>
    <source>
        <strain evidence="12">JCM 14902</strain>
    </source>
</reference>
<dbReference type="SUPFAM" id="SSF56784">
    <property type="entry name" value="HAD-like"/>
    <property type="match status" value="1"/>
</dbReference>
<dbReference type="NCBIfam" id="TIGR01494">
    <property type="entry name" value="ATPase_P-type"/>
    <property type="match status" value="1"/>
</dbReference>
<evidence type="ECO:0000259" key="10">
    <source>
        <dbReference type="Pfam" id="PF00122"/>
    </source>
</evidence>
<evidence type="ECO:0000256" key="5">
    <source>
        <dbReference type="ARBA" id="ARBA00022967"/>
    </source>
</evidence>
<feature type="transmembrane region" description="Helical" evidence="8">
    <location>
        <begin position="292"/>
        <end position="314"/>
    </location>
</feature>
<dbReference type="PRINTS" id="PR00120">
    <property type="entry name" value="HATPASE"/>
</dbReference>
<dbReference type="InterPro" id="IPR036412">
    <property type="entry name" value="HAD-like_sf"/>
</dbReference>
<evidence type="ECO:0000256" key="4">
    <source>
        <dbReference type="ARBA" id="ARBA00022723"/>
    </source>
</evidence>
<feature type="transmembrane region" description="Helical" evidence="8">
    <location>
        <begin position="44"/>
        <end position="64"/>
    </location>
</feature>
<dbReference type="Proteomes" id="UP001500326">
    <property type="component" value="Unassembled WGS sequence"/>
</dbReference>
<keyword evidence="12" id="KW-1185">Reference proteome</keyword>
<keyword evidence="7 8" id="KW-0472">Membrane</keyword>
<dbReference type="PRINTS" id="PR00119">
    <property type="entry name" value="CATATPASE"/>
</dbReference>
<evidence type="ECO:0000313" key="11">
    <source>
        <dbReference type="EMBL" id="GAA1974033.1"/>
    </source>
</evidence>
<dbReference type="NCBIfam" id="TIGR01525">
    <property type="entry name" value="ATPase-IB_hvy"/>
    <property type="match status" value="1"/>
</dbReference>
<dbReference type="InterPro" id="IPR001757">
    <property type="entry name" value="P_typ_ATPase"/>
</dbReference>
<dbReference type="PANTHER" id="PTHR48085">
    <property type="entry name" value="CADMIUM/ZINC-TRANSPORTING ATPASE HMA2-RELATED"/>
    <property type="match status" value="1"/>
</dbReference>
<evidence type="ECO:0000313" key="12">
    <source>
        <dbReference type="Proteomes" id="UP001500326"/>
    </source>
</evidence>
<dbReference type="InterPro" id="IPR059000">
    <property type="entry name" value="ATPase_P-type_domA"/>
</dbReference>
<feature type="domain" description="P-type ATPase A" evidence="10">
    <location>
        <begin position="151"/>
        <end position="251"/>
    </location>
</feature>
<feature type="region of interest" description="Disordered" evidence="9">
    <location>
        <begin position="1"/>
        <end position="24"/>
    </location>
</feature>
<dbReference type="Gene3D" id="3.40.1110.10">
    <property type="entry name" value="Calcium-transporting ATPase, cytoplasmic domain N"/>
    <property type="match status" value="1"/>
</dbReference>
<sequence>MDADGALAAKSEQPAGSPQPLRASNTIGRIGTTWAWATSLIRRFPWVAGTIAVAAVAGAVAVTPWGATGEVLLIAYVVMMAGRSAWAMVRELRNGTFGVDVIAVTAIVAAVLVGEVWAALVIVLMLTTGQALEEYAAHRAQRDLSLLLARNPQTAHLVQPDGTMRDVDVSAVVPGEHVLVRANEVVPVDGALVDEAGLFDESSLTGESLPVEKIAGDAVLSGSINGSDAVVLEATRAAKDSQYQQIVALVESAAASKAPIVRLADRFALPFALAAYGIAGLAWWLSGDPARFAEVLVVATPCPLIIAAPVAFMAGMSRAARDGIIIRSSATLEKLHRVRAIAFDKTGTLTRGEPALVGVHGHGGIGSDTLLQLVASVESNSTHTLARAAVRGASERGIALDESDDATEVAGSGMVARVSGHVVAVGKRTYIAQLTGRETERASLLRGEMAVYAAIDGAFAGVLVFRDEVRPNAAATLAGLRRHGVASMTMLTGDDRATAEHVAEAVGIEDVHANCLPIDKVEFISRSITHPIAMVGDGINDAPVLAAADIGIAMGARGATAASEAADIVILPDDIARVAHAVTIGRSTVDIALQAIWIGIGLSVVLMILAAFGLVPAIVGAWLQEAIDVIAILWALRASRSR</sequence>